<evidence type="ECO:0000313" key="2">
    <source>
        <dbReference type="EMBL" id="OGY08782.1"/>
    </source>
</evidence>
<dbReference type="AlphaFoldDB" id="A0A1G1V069"/>
<reference evidence="2 3" key="1">
    <citation type="journal article" date="2016" name="Nat. Commun.">
        <title>Thousands of microbial genomes shed light on interconnected biogeochemical processes in an aquifer system.</title>
        <authorList>
            <person name="Anantharaman K."/>
            <person name="Brown C.T."/>
            <person name="Hug L.A."/>
            <person name="Sharon I."/>
            <person name="Castelle C.J."/>
            <person name="Probst A.J."/>
            <person name="Thomas B.C."/>
            <person name="Singh A."/>
            <person name="Wilkins M.J."/>
            <person name="Karaoz U."/>
            <person name="Brodie E.L."/>
            <person name="Williams K.H."/>
            <person name="Hubbard S.S."/>
            <person name="Banfield J.F."/>
        </authorList>
    </citation>
    <scope>NUCLEOTIDE SEQUENCE [LARGE SCALE GENOMIC DNA]</scope>
</reference>
<dbReference type="STRING" id="1797513.A2782_02225"/>
<dbReference type="Proteomes" id="UP000177967">
    <property type="component" value="Unassembled WGS sequence"/>
</dbReference>
<protein>
    <submittedName>
        <fullName evidence="2">Uncharacterized protein</fullName>
    </submittedName>
</protein>
<gene>
    <name evidence="2" type="ORF">A2782_02225</name>
</gene>
<evidence type="ECO:0000256" key="1">
    <source>
        <dbReference type="SAM" id="MobiDB-lite"/>
    </source>
</evidence>
<feature type="region of interest" description="Disordered" evidence="1">
    <location>
        <begin position="1"/>
        <end position="75"/>
    </location>
</feature>
<comment type="caution">
    <text evidence="2">The sequence shown here is derived from an EMBL/GenBank/DDBJ whole genome shotgun (WGS) entry which is preliminary data.</text>
</comment>
<feature type="compositionally biased region" description="Low complexity" evidence="1">
    <location>
        <begin position="1"/>
        <end position="36"/>
    </location>
</feature>
<name>A0A1G1V069_9BACT</name>
<organism evidence="2 3">
    <name type="scientific">Candidatus Blackburnbacteria bacterium RIFCSPHIGHO2_01_FULL_43_15b</name>
    <dbReference type="NCBI Taxonomy" id="1797513"/>
    <lineage>
        <taxon>Bacteria</taxon>
        <taxon>Candidatus Blackburniibacteriota</taxon>
    </lineage>
</organism>
<sequence length="75" mass="7385">MEPTNNNNGQQQPAGGVSPLQPVQPQPQAGGPVDQVAEVVPTPAPTDQPASDSGRGVPASPVAPSGEGQQTPPVA</sequence>
<accession>A0A1G1V069</accession>
<proteinExistence type="predicted"/>
<dbReference type="EMBL" id="MHBW01000020">
    <property type="protein sequence ID" value="OGY08782.1"/>
    <property type="molecule type" value="Genomic_DNA"/>
</dbReference>
<evidence type="ECO:0000313" key="3">
    <source>
        <dbReference type="Proteomes" id="UP000177967"/>
    </source>
</evidence>